<sequence>MTTLPPLRVQAKHHFFRQIGPFYQIVYPLRMQLNRVTNCNLSLKAFLACVFIILHIQRRVIRLFNKKLMTCLNVGIYQ</sequence>
<organism evidence="1">
    <name type="scientific">Lepeophtheirus salmonis</name>
    <name type="common">Salmon louse</name>
    <name type="synonym">Caligus salmonis</name>
    <dbReference type="NCBI Taxonomy" id="72036"/>
    <lineage>
        <taxon>Eukaryota</taxon>
        <taxon>Metazoa</taxon>
        <taxon>Ecdysozoa</taxon>
        <taxon>Arthropoda</taxon>
        <taxon>Crustacea</taxon>
        <taxon>Multicrustacea</taxon>
        <taxon>Hexanauplia</taxon>
        <taxon>Copepoda</taxon>
        <taxon>Siphonostomatoida</taxon>
        <taxon>Caligidae</taxon>
        <taxon>Lepeophtheirus</taxon>
    </lineage>
</organism>
<dbReference type="EMBL" id="HACA01022857">
    <property type="protein sequence ID" value="CDW40218.1"/>
    <property type="molecule type" value="Transcribed_RNA"/>
</dbReference>
<accession>A0A0K2UPP0</accession>
<evidence type="ECO:0000313" key="1">
    <source>
        <dbReference type="EMBL" id="CDW40218.1"/>
    </source>
</evidence>
<protein>
    <submittedName>
        <fullName evidence="1">Uncharacterized protein</fullName>
    </submittedName>
</protein>
<name>A0A0K2UPP0_LEPSM</name>
<reference evidence="1" key="1">
    <citation type="submission" date="2014-05" db="EMBL/GenBank/DDBJ databases">
        <authorList>
            <person name="Chronopoulou M."/>
        </authorList>
    </citation>
    <scope>NUCLEOTIDE SEQUENCE</scope>
    <source>
        <tissue evidence="1">Whole organism</tissue>
    </source>
</reference>
<dbReference type="AlphaFoldDB" id="A0A0K2UPP0"/>
<proteinExistence type="predicted"/>